<feature type="domain" description="Gamma tubulin complex component C-terminal" evidence="7">
    <location>
        <begin position="550"/>
        <end position="896"/>
    </location>
</feature>
<comment type="caution">
    <text evidence="10">The sequence shown here is derived from an EMBL/GenBank/DDBJ whole genome shotgun (WGS) entry which is preliminary data.</text>
</comment>
<dbReference type="Pfam" id="PF14609">
    <property type="entry name" value="GCP5-Mod21_N"/>
    <property type="match status" value="1"/>
</dbReference>
<dbReference type="Proteomes" id="UP001265746">
    <property type="component" value="Unassembled WGS sequence"/>
</dbReference>
<evidence type="ECO:0000259" key="8">
    <source>
        <dbReference type="Pfam" id="PF14609"/>
    </source>
</evidence>
<feature type="domain" description="Gamma-Tubulin ring complex non-core subunit mod21 N-terminal" evidence="8">
    <location>
        <begin position="67"/>
        <end position="158"/>
    </location>
</feature>
<dbReference type="InterPro" id="IPR032797">
    <property type="entry name" value="Mod21_N"/>
</dbReference>
<sequence length="926" mass="105511">MAFLAEFGALTDELVTIITSTSPASHPSRFNSFRESALRSLRNRNYLQTNHFLVEDQLRGLVERFSVVGRDGLSEALRQRLDSLSTRTTRFTPELLHLFLELSDRPTQKTSLDVLERLRPPDQDPGLKLRWEDIAKEDGWAQDRGLWKNVDFADSSEDELVQDSQSQASEDSSDTSISSATQTKRTARDLILPQKDGESALEIVRESQEWRNAALPRDEAGRPLKIPISELQILREALFMLNGLPSDLFGPDCTPVARYQLADISWDTYRALINSFAECGRTLLPLRKFCETVQDIPMVQAFQDSVCQRLRLFDREIALIQHRFVDIKSDTIVSLISLQEELKPHLTPLTALGHVVRQLQDERFAHAFRCLELLYDATCIAQLSGDVRTYSFLGVIFFECFRVYTIPIRRWMEEGHLTPGDKTFFVAECSTPVPLHQMWSHKYELRRTHDDQLHAPNFLQPALRKVFNTGKSVVVLKQLGRFRSVRDDPAAHTLEPPLDFESICNSPDLTVAPFSELFSDAFDLWIQSKYYSTAANLQAILFESCGLWSSFDVLQNIYFMSDGSISEIFSSSIFLNLDEMNTTWTDRFSLTEVAQEAWSQYSGLEVYRLSAAVDPEHIYHDDPCKARCSVRNTIPGIRLTYRLAWPVRLVITPGSIADYQTMFTLLLQIRRIAAILNKFFISCRSYDETSEQLAFYSLRSRLIWFTNILQTYLTTLVLAPNIARMRGDVRNAEDVDDMIKIHSAFSKRIMEEAFLGAKLEPIKECMLDVLDLAIKLEDARLAEEEKRASEAAGIPQNDDFTTPKRPGARGAVSSEKTPRSGVYVSPKEREREEDNTILFGDGDDDDEDFGVQDPVNTPKQNQKKQQRQTYAEVLMGIRTDFDRHLRFIAGGLRGVARASVDAAAPKWDILAEMLEMGIRDNSRHAA</sequence>
<evidence type="ECO:0000256" key="3">
    <source>
        <dbReference type="ARBA" id="ARBA00022701"/>
    </source>
</evidence>
<dbReference type="GO" id="GO:0000278">
    <property type="term" value="P:mitotic cell cycle"/>
    <property type="evidence" value="ECO:0007669"/>
    <property type="project" value="TreeGrafter"/>
</dbReference>
<dbReference type="GO" id="GO:0000922">
    <property type="term" value="C:spindle pole"/>
    <property type="evidence" value="ECO:0007669"/>
    <property type="project" value="InterPro"/>
</dbReference>
<comment type="subcellular location">
    <subcellularLocation>
        <location evidence="5">Cytoplasm</location>
        <location evidence="5">Cytoskeleton</location>
        <location evidence="5">Microtubule organizing center</location>
    </subcellularLocation>
</comment>
<evidence type="ECO:0000256" key="1">
    <source>
        <dbReference type="ARBA" id="ARBA00010337"/>
    </source>
</evidence>
<dbReference type="CDD" id="cd22572">
    <property type="entry name" value="GCP5_NTD"/>
    <property type="match status" value="1"/>
</dbReference>
<feature type="region of interest" description="Disordered" evidence="6">
    <location>
        <begin position="787"/>
        <end position="867"/>
    </location>
</feature>
<dbReference type="AlphaFoldDB" id="A0AAD9S9P8"/>
<dbReference type="PANTHER" id="PTHR19302">
    <property type="entry name" value="GAMMA TUBULIN COMPLEX PROTEIN"/>
    <property type="match status" value="1"/>
</dbReference>
<dbReference type="GO" id="GO:0005874">
    <property type="term" value="C:microtubule"/>
    <property type="evidence" value="ECO:0007669"/>
    <property type="project" value="UniProtKB-KW"/>
</dbReference>
<feature type="compositionally biased region" description="Acidic residues" evidence="6">
    <location>
        <begin position="835"/>
        <end position="850"/>
    </location>
</feature>
<proteinExistence type="inferred from homology"/>
<dbReference type="InterPro" id="IPR042241">
    <property type="entry name" value="GCP_C_sf"/>
</dbReference>
<evidence type="ECO:0000256" key="5">
    <source>
        <dbReference type="RuleBase" id="RU363050"/>
    </source>
</evidence>
<dbReference type="InterPro" id="IPR040457">
    <property type="entry name" value="GCP_C"/>
</dbReference>
<name>A0AAD9S9P8_PHOAM</name>
<dbReference type="GO" id="GO:0051321">
    <property type="term" value="P:meiotic cell cycle"/>
    <property type="evidence" value="ECO:0007669"/>
    <property type="project" value="TreeGrafter"/>
</dbReference>
<dbReference type="EMBL" id="JAUJFL010000005">
    <property type="protein sequence ID" value="KAK2602714.1"/>
    <property type="molecule type" value="Genomic_DNA"/>
</dbReference>
<organism evidence="10 11">
    <name type="scientific">Phomopsis amygdali</name>
    <name type="common">Fusicoccum amygdali</name>
    <dbReference type="NCBI Taxonomy" id="1214568"/>
    <lineage>
        <taxon>Eukaryota</taxon>
        <taxon>Fungi</taxon>
        <taxon>Dikarya</taxon>
        <taxon>Ascomycota</taxon>
        <taxon>Pezizomycotina</taxon>
        <taxon>Sordariomycetes</taxon>
        <taxon>Sordariomycetidae</taxon>
        <taxon>Diaporthales</taxon>
        <taxon>Diaporthaceae</taxon>
        <taxon>Diaporthe</taxon>
    </lineage>
</organism>
<evidence type="ECO:0000256" key="6">
    <source>
        <dbReference type="SAM" id="MobiDB-lite"/>
    </source>
</evidence>
<evidence type="ECO:0000259" key="9">
    <source>
        <dbReference type="Pfam" id="PF17681"/>
    </source>
</evidence>
<dbReference type="InterPro" id="IPR059169">
    <property type="entry name" value="GCP5_N_ext"/>
</dbReference>
<keyword evidence="11" id="KW-1185">Reference proteome</keyword>
<reference evidence="10" key="1">
    <citation type="submission" date="2023-06" db="EMBL/GenBank/DDBJ databases">
        <authorList>
            <person name="Noh H."/>
        </authorList>
    </citation>
    <scope>NUCLEOTIDE SEQUENCE</scope>
    <source>
        <strain evidence="10">DUCC20226</strain>
    </source>
</reference>
<dbReference type="GO" id="GO:0031122">
    <property type="term" value="P:cytoplasmic microtubule organization"/>
    <property type="evidence" value="ECO:0007669"/>
    <property type="project" value="TreeGrafter"/>
</dbReference>
<keyword evidence="2 5" id="KW-0963">Cytoplasm</keyword>
<keyword evidence="3 5" id="KW-0493">Microtubule</keyword>
<feature type="domain" description="Gamma tubulin complex component protein N-terminal" evidence="9">
    <location>
        <begin position="234"/>
        <end position="543"/>
    </location>
</feature>
<comment type="similarity">
    <text evidence="1 5">Belongs to the TUBGCP family.</text>
</comment>
<dbReference type="GO" id="GO:0051011">
    <property type="term" value="F:microtubule minus-end binding"/>
    <property type="evidence" value="ECO:0007669"/>
    <property type="project" value="TreeGrafter"/>
</dbReference>
<evidence type="ECO:0000313" key="11">
    <source>
        <dbReference type="Proteomes" id="UP001265746"/>
    </source>
</evidence>
<accession>A0AAD9S9P8</accession>
<dbReference type="Pfam" id="PF17681">
    <property type="entry name" value="GCP_N_terminal"/>
    <property type="match status" value="1"/>
</dbReference>
<evidence type="ECO:0000256" key="2">
    <source>
        <dbReference type="ARBA" id="ARBA00022490"/>
    </source>
</evidence>
<evidence type="ECO:0000313" key="10">
    <source>
        <dbReference type="EMBL" id="KAK2602714.1"/>
    </source>
</evidence>
<dbReference type="GO" id="GO:0000930">
    <property type="term" value="C:gamma-tubulin complex"/>
    <property type="evidence" value="ECO:0007669"/>
    <property type="project" value="TreeGrafter"/>
</dbReference>
<dbReference type="GO" id="GO:0007020">
    <property type="term" value="P:microtubule nucleation"/>
    <property type="evidence" value="ECO:0007669"/>
    <property type="project" value="InterPro"/>
</dbReference>
<gene>
    <name evidence="10" type="ORF">N8I77_009222</name>
</gene>
<protein>
    <recommendedName>
        <fullName evidence="5">Spindle pole body component</fullName>
    </recommendedName>
</protein>
<evidence type="ECO:0000256" key="4">
    <source>
        <dbReference type="ARBA" id="ARBA00023212"/>
    </source>
</evidence>
<evidence type="ECO:0000259" key="7">
    <source>
        <dbReference type="Pfam" id="PF04130"/>
    </source>
</evidence>
<feature type="region of interest" description="Disordered" evidence="6">
    <location>
        <begin position="158"/>
        <end position="191"/>
    </location>
</feature>
<dbReference type="GO" id="GO:0005816">
    <property type="term" value="C:spindle pole body"/>
    <property type="evidence" value="ECO:0007669"/>
    <property type="project" value="UniProtKB-ARBA"/>
</dbReference>
<dbReference type="InterPro" id="IPR041470">
    <property type="entry name" value="GCP_N"/>
</dbReference>
<dbReference type="Pfam" id="PF04130">
    <property type="entry name" value="GCP_C_terminal"/>
    <property type="match status" value="1"/>
</dbReference>
<dbReference type="GO" id="GO:0051225">
    <property type="term" value="P:spindle assembly"/>
    <property type="evidence" value="ECO:0007669"/>
    <property type="project" value="TreeGrafter"/>
</dbReference>
<keyword evidence="4 5" id="KW-0206">Cytoskeleton</keyword>
<dbReference type="PANTHER" id="PTHR19302:SF33">
    <property type="entry name" value="GAMMA-TUBULIN COMPLEX COMPONENT 5"/>
    <property type="match status" value="1"/>
</dbReference>
<dbReference type="GO" id="GO:0043015">
    <property type="term" value="F:gamma-tubulin binding"/>
    <property type="evidence" value="ECO:0007669"/>
    <property type="project" value="InterPro"/>
</dbReference>
<feature type="compositionally biased region" description="Low complexity" evidence="6">
    <location>
        <begin position="162"/>
        <end position="183"/>
    </location>
</feature>
<dbReference type="Gene3D" id="1.20.120.1900">
    <property type="entry name" value="Gamma-tubulin complex, C-terminal domain"/>
    <property type="match status" value="1"/>
</dbReference>
<dbReference type="InterPro" id="IPR007259">
    <property type="entry name" value="GCP"/>
</dbReference>